<dbReference type="Proteomes" id="UP001528823">
    <property type="component" value="Unassembled WGS sequence"/>
</dbReference>
<organism evidence="2 3">
    <name type="scientific">Spartinivicinus poritis</name>
    <dbReference type="NCBI Taxonomy" id="2994640"/>
    <lineage>
        <taxon>Bacteria</taxon>
        <taxon>Pseudomonadati</taxon>
        <taxon>Pseudomonadota</taxon>
        <taxon>Gammaproteobacteria</taxon>
        <taxon>Oceanospirillales</taxon>
        <taxon>Zooshikellaceae</taxon>
        <taxon>Spartinivicinus</taxon>
    </lineage>
</organism>
<proteinExistence type="predicted"/>
<protein>
    <submittedName>
        <fullName evidence="2">Antibiotic biosynthesis monooxygenase</fullName>
    </submittedName>
</protein>
<dbReference type="InterPro" id="IPR052936">
    <property type="entry name" value="Jasmonate_Hydroxylase-like"/>
</dbReference>
<evidence type="ECO:0000259" key="1">
    <source>
        <dbReference type="PROSITE" id="PS51725"/>
    </source>
</evidence>
<keyword evidence="3" id="KW-1185">Reference proteome</keyword>
<sequence length="103" mass="12102">MIAVIFEIELRCEEKAEYFSIANNLKASLVDMEGFISVERFNSLSDPNRFLSLSFWEDEQSAKAWKNKNEHRIAQEKGKNYLFNNYRLRVADVIRDYGKSNIS</sequence>
<dbReference type="SUPFAM" id="SSF54909">
    <property type="entry name" value="Dimeric alpha+beta barrel"/>
    <property type="match status" value="1"/>
</dbReference>
<comment type="caution">
    <text evidence="2">The sequence shown here is derived from an EMBL/GenBank/DDBJ whole genome shotgun (WGS) entry which is preliminary data.</text>
</comment>
<dbReference type="EMBL" id="JAPMOU010000046">
    <property type="protein sequence ID" value="MDE1464924.1"/>
    <property type="molecule type" value="Genomic_DNA"/>
</dbReference>
<dbReference type="PANTHER" id="PTHR37811">
    <property type="entry name" value="BLL5343 PROTEIN"/>
    <property type="match status" value="1"/>
</dbReference>
<evidence type="ECO:0000313" key="2">
    <source>
        <dbReference type="EMBL" id="MDE1464924.1"/>
    </source>
</evidence>
<accession>A0ABT5UIQ5</accession>
<dbReference type="InterPro" id="IPR007138">
    <property type="entry name" value="ABM_dom"/>
</dbReference>
<keyword evidence="2" id="KW-0503">Monooxygenase</keyword>
<evidence type="ECO:0000313" key="3">
    <source>
        <dbReference type="Proteomes" id="UP001528823"/>
    </source>
</evidence>
<keyword evidence="2" id="KW-0560">Oxidoreductase</keyword>
<dbReference type="PROSITE" id="PS51725">
    <property type="entry name" value="ABM"/>
    <property type="match status" value="1"/>
</dbReference>
<reference evidence="2 3" key="1">
    <citation type="submission" date="2022-11" db="EMBL/GenBank/DDBJ databases">
        <title>Spartinivicinus poritis sp. nov., isolated from scleractinian coral Porites lutea.</title>
        <authorList>
            <person name="Zhang G."/>
            <person name="Cai L."/>
            <person name="Wei Q."/>
        </authorList>
    </citation>
    <scope>NUCLEOTIDE SEQUENCE [LARGE SCALE GENOMIC DNA]</scope>
    <source>
        <strain evidence="2 3">A2-2</strain>
    </source>
</reference>
<gene>
    <name evidence="2" type="ORF">ORQ98_23455</name>
</gene>
<dbReference type="PANTHER" id="PTHR37811:SF2">
    <property type="entry name" value="ABM DOMAIN-CONTAINING PROTEIN"/>
    <property type="match status" value="1"/>
</dbReference>
<dbReference type="GO" id="GO:0004497">
    <property type="term" value="F:monooxygenase activity"/>
    <property type="evidence" value="ECO:0007669"/>
    <property type="project" value="UniProtKB-KW"/>
</dbReference>
<dbReference type="Pfam" id="PF03992">
    <property type="entry name" value="ABM"/>
    <property type="match status" value="1"/>
</dbReference>
<dbReference type="InterPro" id="IPR011008">
    <property type="entry name" value="Dimeric_a/b-barrel"/>
</dbReference>
<feature type="domain" description="ABM" evidence="1">
    <location>
        <begin position="2"/>
        <end position="90"/>
    </location>
</feature>
<name>A0ABT5UIQ5_9GAMM</name>
<dbReference type="Gene3D" id="3.30.70.100">
    <property type="match status" value="1"/>
</dbReference>
<dbReference type="RefSeq" id="WP_274691233.1">
    <property type="nucleotide sequence ID" value="NZ_JAPMOU010000046.1"/>
</dbReference>